<gene>
    <name evidence="6" type="ORF">ADUPG1_007850</name>
</gene>
<proteinExistence type="inferred from homology"/>
<dbReference type="Gene3D" id="3.30.260.10">
    <property type="entry name" value="TCP-1-like chaperonin intermediate domain"/>
    <property type="match status" value="1"/>
</dbReference>
<organism evidence="6 7">
    <name type="scientific">Aduncisulcus paluster</name>
    <dbReference type="NCBI Taxonomy" id="2918883"/>
    <lineage>
        <taxon>Eukaryota</taxon>
        <taxon>Metamonada</taxon>
        <taxon>Carpediemonas-like organisms</taxon>
        <taxon>Aduncisulcus</taxon>
    </lineage>
</organism>
<keyword evidence="7" id="KW-1185">Reference proteome</keyword>
<evidence type="ECO:0000313" key="6">
    <source>
        <dbReference type="EMBL" id="GKT34506.1"/>
    </source>
</evidence>
<keyword evidence="2 5" id="KW-0547">Nucleotide-binding</keyword>
<dbReference type="EMBL" id="BQXS01010821">
    <property type="protein sequence ID" value="GKT34506.1"/>
    <property type="molecule type" value="Genomic_DNA"/>
</dbReference>
<dbReference type="InterPro" id="IPR002194">
    <property type="entry name" value="Chaperonin_TCP-1_CS"/>
</dbReference>
<dbReference type="InterPro" id="IPR027409">
    <property type="entry name" value="GroEL-like_apical_dom_sf"/>
</dbReference>
<name>A0ABQ5KR71_9EUKA</name>
<dbReference type="Proteomes" id="UP001057375">
    <property type="component" value="Unassembled WGS sequence"/>
</dbReference>
<dbReference type="SUPFAM" id="SSF52029">
    <property type="entry name" value="GroEL apical domain-like"/>
    <property type="match status" value="1"/>
</dbReference>
<dbReference type="SUPFAM" id="SSF48592">
    <property type="entry name" value="GroEL equatorial domain-like"/>
    <property type="match status" value="1"/>
</dbReference>
<evidence type="ECO:0000256" key="5">
    <source>
        <dbReference type="RuleBase" id="RU004187"/>
    </source>
</evidence>
<keyword evidence="3 5" id="KW-0067">ATP-binding</keyword>
<evidence type="ECO:0000256" key="4">
    <source>
        <dbReference type="ARBA" id="ARBA00023186"/>
    </source>
</evidence>
<dbReference type="PROSITE" id="PS00995">
    <property type="entry name" value="TCP1_3"/>
    <property type="match status" value="1"/>
</dbReference>
<protein>
    <submittedName>
        <fullName evidence="6">T-complex protein 1 subunit eta</fullName>
    </submittedName>
</protein>
<sequence>MRVVLLKGKQETSVVQNINACYSISSLLATTLGPRGCDKLITELNGHTTSSNDGATIIKLLDVVHPAARLLLDISTSQDVEIGDGTTTVVLIAGELLSAAKPFIHDGVHPRPLIEAFRKSCALCVDHLKKVAIKPEGARGTPEFRDRLKKLASTAMNSKLISAHKGLFSEIVVSAIEGLDEDLDLDMIGIKEVLGGSLSDSVLIDGIAFEKSFSYAGFEQLPKIFKDPIISCVHIELEKKAERDNAQVKLDDPEKYREIIEAEFKRLYTQLDDIISCGANVILSDLPVGDLATQYCAKYGVFVAGRIDSTDLKRVADATHSKIISSTSGLKAYKKKFEELKKADPDTKHAIFGTCKKFEETQVGKKRYSNFTGCPSHTARTIILRGGAEQFIKETERSLHDALEVVRRAIKAPDMVAGGGAIDMQLSCMLRKHAKTIPGKEQVFMKAFADALEIIPRQLSSNAGFDITKVMNKLRAAHTVAQSAPGKEPCWLGVDIESDSDVCDTMKSHVWEPVLIKLNAIKSATEAACMILCVDETISAPQDDAQQLREGRERQAMIKRRLDAAGMQGHVGGMQAFQGRGGK</sequence>
<dbReference type="Gene3D" id="3.50.7.10">
    <property type="entry name" value="GroEL"/>
    <property type="match status" value="1"/>
</dbReference>
<dbReference type="PRINTS" id="PR00304">
    <property type="entry name" value="TCOMPLEXTCP1"/>
</dbReference>
<comment type="similarity">
    <text evidence="1 5">Belongs to the TCP-1 chaperonin family.</text>
</comment>
<dbReference type="InterPro" id="IPR027413">
    <property type="entry name" value="GROEL-like_equatorial_sf"/>
</dbReference>
<dbReference type="InterPro" id="IPR017998">
    <property type="entry name" value="Chaperone_TCP-1"/>
</dbReference>
<dbReference type="SUPFAM" id="SSF54849">
    <property type="entry name" value="GroEL-intermediate domain like"/>
    <property type="match status" value="1"/>
</dbReference>
<dbReference type="Gene3D" id="1.10.560.10">
    <property type="entry name" value="GroEL-like equatorial domain"/>
    <property type="match status" value="1"/>
</dbReference>
<evidence type="ECO:0000256" key="1">
    <source>
        <dbReference type="ARBA" id="ARBA00008020"/>
    </source>
</evidence>
<evidence type="ECO:0000313" key="7">
    <source>
        <dbReference type="Proteomes" id="UP001057375"/>
    </source>
</evidence>
<reference evidence="6" key="1">
    <citation type="submission" date="2022-03" db="EMBL/GenBank/DDBJ databases">
        <title>Draft genome sequence of Aduncisulcus paluster, a free-living microaerophilic Fornicata.</title>
        <authorList>
            <person name="Yuyama I."/>
            <person name="Kume K."/>
            <person name="Tamura T."/>
            <person name="Inagaki Y."/>
            <person name="Hashimoto T."/>
        </authorList>
    </citation>
    <scope>NUCLEOTIDE SEQUENCE</scope>
    <source>
        <strain evidence="6">NY0171</strain>
    </source>
</reference>
<dbReference type="InterPro" id="IPR027410">
    <property type="entry name" value="TCP-1-like_intermed_sf"/>
</dbReference>
<keyword evidence="4 5" id="KW-0143">Chaperone</keyword>
<evidence type="ECO:0000256" key="3">
    <source>
        <dbReference type="ARBA" id="ARBA00022840"/>
    </source>
</evidence>
<evidence type="ECO:0000256" key="2">
    <source>
        <dbReference type="ARBA" id="ARBA00022741"/>
    </source>
</evidence>
<dbReference type="PANTHER" id="PTHR11353">
    <property type="entry name" value="CHAPERONIN"/>
    <property type="match status" value="1"/>
</dbReference>
<comment type="caution">
    <text evidence="6">The sequence shown here is derived from an EMBL/GenBank/DDBJ whole genome shotgun (WGS) entry which is preliminary data.</text>
</comment>
<dbReference type="Pfam" id="PF00118">
    <property type="entry name" value="Cpn60_TCP1"/>
    <property type="match status" value="1"/>
</dbReference>
<dbReference type="InterPro" id="IPR002423">
    <property type="entry name" value="Cpn60/GroEL/TCP-1"/>
</dbReference>
<accession>A0ABQ5KR71</accession>